<feature type="transmembrane region" description="Helical" evidence="1">
    <location>
        <begin position="56"/>
        <end position="74"/>
    </location>
</feature>
<sequence>MKPQKEKRISDYDTTGELGFNEMIGAIFYMFLGRLTKDYKYYHQLKFQKKNIITGYFLKLFIVFGSIILFYFLLF</sequence>
<comment type="caution">
    <text evidence="2">The sequence shown here is derived from an EMBL/GenBank/DDBJ whole genome shotgun (WGS) entry which is preliminary data.</text>
</comment>
<evidence type="ECO:0000256" key="1">
    <source>
        <dbReference type="SAM" id="Phobius"/>
    </source>
</evidence>
<evidence type="ECO:0000313" key="2">
    <source>
        <dbReference type="EMBL" id="KAB1155255.1"/>
    </source>
</evidence>
<evidence type="ECO:0000313" key="3">
    <source>
        <dbReference type="Proteomes" id="UP000467305"/>
    </source>
</evidence>
<keyword evidence="3" id="KW-1185">Reference proteome</keyword>
<dbReference type="OrthoDB" id="1189835at2"/>
<keyword evidence="1" id="KW-1133">Transmembrane helix</keyword>
<name>A0A7J5ACJ9_9FLAO</name>
<feature type="transmembrane region" description="Helical" evidence="1">
    <location>
        <begin position="18"/>
        <end position="35"/>
    </location>
</feature>
<keyword evidence="1" id="KW-0472">Membrane</keyword>
<proteinExistence type="predicted"/>
<keyword evidence="1" id="KW-0812">Transmembrane</keyword>
<dbReference type="Proteomes" id="UP000467305">
    <property type="component" value="Unassembled WGS sequence"/>
</dbReference>
<dbReference type="AlphaFoldDB" id="A0A7J5ACJ9"/>
<organism evidence="2 3">
    <name type="scientific">Tenacibaculum aiptasiae</name>
    <dbReference type="NCBI Taxonomy" id="426481"/>
    <lineage>
        <taxon>Bacteria</taxon>
        <taxon>Pseudomonadati</taxon>
        <taxon>Bacteroidota</taxon>
        <taxon>Flavobacteriia</taxon>
        <taxon>Flavobacteriales</taxon>
        <taxon>Flavobacteriaceae</taxon>
        <taxon>Tenacibaculum</taxon>
    </lineage>
</organism>
<gene>
    <name evidence="2" type="ORF">F7018_12315</name>
</gene>
<protein>
    <submittedName>
        <fullName evidence="2">Uncharacterized protein</fullName>
    </submittedName>
</protein>
<dbReference type="EMBL" id="WAAU01000024">
    <property type="protein sequence ID" value="KAB1155255.1"/>
    <property type="molecule type" value="Genomic_DNA"/>
</dbReference>
<accession>A0A7J5ACJ9</accession>
<dbReference type="RefSeq" id="WP_150900364.1">
    <property type="nucleotide sequence ID" value="NZ_WAAU01000024.1"/>
</dbReference>
<reference evidence="2 3" key="1">
    <citation type="submission" date="2019-09" db="EMBL/GenBank/DDBJ databases">
        <authorList>
            <person name="Cao W.R."/>
        </authorList>
    </citation>
    <scope>NUCLEOTIDE SEQUENCE [LARGE SCALE GENOMIC DNA]</scope>
    <source>
        <strain evidence="3">a4</strain>
    </source>
</reference>